<evidence type="ECO:0000313" key="5">
    <source>
        <dbReference type="Proteomes" id="UP000292544"/>
    </source>
</evidence>
<organism evidence="4 5">
    <name type="scientific">Corallincola spongiicola</name>
    <dbReference type="NCBI Taxonomy" id="2520508"/>
    <lineage>
        <taxon>Bacteria</taxon>
        <taxon>Pseudomonadati</taxon>
        <taxon>Pseudomonadota</taxon>
        <taxon>Gammaproteobacteria</taxon>
        <taxon>Alteromonadales</taxon>
        <taxon>Psychromonadaceae</taxon>
        <taxon>Corallincola</taxon>
    </lineage>
</organism>
<comment type="caution">
    <text evidence="4">The sequence shown here is derived from an EMBL/GenBank/DDBJ whole genome shotgun (WGS) entry which is preliminary data.</text>
</comment>
<feature type="binding site" evidence="3">
    <location>
        <position position="33"/>
    </location>
    <ligand>
        <name>Zn(2+)</name>
        <dbReference type="ChEBI" id="CHEBI:29105"/>
    </ligand>
</feature>
<dbReference type="NCBIfam" id="NF001638">
    <property type="entry name" value="PRK00418.1"/>
    <property type="match status" value="1"/>
</dbReference>
<reference evidence="5" key="1">
    <citation type="submission" date="2019-02" db="EMBL/GenBank/DDBJ databases">
        <title>Draft genome sequence of Muricauda sp. 176CP4-71.</title>
        <authorList>
            <person name="Park J.-S."/>
        </authorList>
    </citation>
    <scope>NUCLEOTIDE SEQUENCE [LARGE SCALE GENOMIC DNA]</scope>
    <source>
        <strain evidence="5">176GS2-150</strain>
    </source>
</reference>
<feature type="binding site" evidence="3">
    <location>
        <position position="10"/>
    </location>
    <ligand>
        <name>Zn(2+)</name>
        <dbReference type="ChEBI" id="CHEBI:29105"/>
    </ligand>
</feature>
<dbReference type="Proteomes" id="UP000292544">
    <property type="component" value="Unassembled WGS sequence"/>
</dbReference>
<keyword evidence="1 3" id="KW-0479">Metal-binding</keyword>
<proteinExistence type="inferred from homology"/>
<dbReference type="PANTHER" id="PTHR36150:SF1">
    <property type="entry name" value="DNA GYRASE INHIBITOR YACG"/>
    <property type="match status" value="1"/>
</dbReference>
<dbReference type="PANTHER" id="PTHR36150">
    <property type="entry name" value="DNA GYRASE INHIBITOR YACG"/>
    <property type="match status" value="1"/>
</dbReference>
<dbReference type="HAMAP" id="MF_00649">
    <property type="entry name" value="DNA_gyrase_inhibitor_YacG"/>
    <property type="match status" value="1"/>
</dbReference>
<comment type="subunit">
    <text evidence="3">Interacts with GyrB.</text>
</comment>
<comment type="similarity">
    <text evidence="3">Belongs to the DNA gyrase inhibitor YacG family.</text>
</comment>
<dbReference type="Pfam" id="PF03884">
    <property type="entry name" value="YacG"/>
    <property type="match status" value="1"/>
</dbReference>
<dbReference type="SUPFAM" id="SSF57716">
    <property type="entry name" value="Glucocorticoid receptor-like (DNA-binding domain)"/>
    <property type="match status" value="1"/>
</dbReference>
<dbReference type="RefSeq" id="WP_130567108.1">
    <property type="nucleotide sequence ID" value="NZ_SHLY01000004.1"/>
</dbReference>
<evidence type="ECO:0000256" key="2">
    <source>
        <dbReference type="ARBA" id="ARBA00022833"/>
    </source>
</evidence>
<name>A0ABY1WNJ4_9GAMM</name>
<feature type="binding site" evidence="3">
    <location>
        <position position="29"/>
    </location>
    <ligand>
        <name>Zn(2+)</name>
        <dbReference type="ChEBI" id="CHEBI:29105"/>
    </ligand>
</feature>
<dbReference type="EMBL" id="SHLY01000004">
    <property type="protein sequence ID" value="TAA45124.1"/>
    <property type="molecule type" value="Genomic_DNA"/>
</dbReference>
<evidence type="ECO:0000256" key="1">
    <source>
        <dbReference type="ARBA" id="ARBA00022723"/>
    </source>
</evidence>
<keyword evidence="2 3" id="KW-0862">Zinc</keyword>
<dbReference type="InterPro" id="IPR013088">
    <property type="entry name" value="Znf_NHR/GATA"/>
</dbReference>
<dbReference type="Gene3D" id="3.30.50.10">
    <property type="entry name" value="Erythroid Transcription Factor GATA-1, subunit A"/>
    <property type="match status" value="1"/>
</dbReference>
<keyword evidence="5" id="KW-1185">Reference proteome</keyword>
<protein>
    <recommendedName>
        <fullName evidence="3">DNA gyrase inhibitor YacG</fullName>
    </recommendedName>
</protein>
<feature type="binding site" evidence="3">
    <location>
        <position position="13"/>
    </location>
    <ligand>
        <name>Zn(2+)</name>
        <dbReference type="ChEBI" id="CHEBI:29105"/>
    </ligand>
</feature>
<comment type="function">
    <text evidence="3">Inhibits all the catalytic activities of DNA gyrase by preventing its interaction with DNA. Acts by binding directly to the C-terminal domain of GyrB, which probably disrupts DNA binding by the gyrase.</text>
</comment>
<evidence type="ECO:0000313" key="4">
    <source>
        <dbReference type="EMBL" id="TAA45124.1"/>
    </source>
</evidence>
<evidence type="ECO:0000256" key="3">
    <source>
        <dbReference type="HAMAP-Rule" id="MF_00649"/>
    </source>
</evidence>
<gene>
    <name evidence="3 4" type="primary">yacG</name>
    <name evidence="4" type="ORF">EXY25_13030</name>
</gene>
<accession>A0ABY1WNJ4</accession>
<sequence>MSKQPIVVDCPNCAKAVIWGNESKYRPFCSKRCQLIDLGQWADEEHKIAAKEDNPMADLLQDVDAMSEEQIEALAAKLLHGKGEQ</sequence>
<dbReference type="InterPro" id="IPR005584">
    <property type="entry name" value="DNA_gyrase_inhibitor_YacG"/>
</dbReference>
<comment type="cofactor">
    <cofactor evidence="3">
        <name>Zn(2+)</name>
        <dbReference type="ChEBI" id="CHEBI:29105"/>
    </cofactor>
    <text evidence="3">Binds 1 zinc ion.</text>
</comment>